<feature type="domain" description="Tyr recombinase" evidence="2">
    <location>
        <begin position="12"/>
        <end position="52"/>
    </location>
</feature>
<dbReference type="Gene3D" id="1.10.443.10">
    <property type="entry name" value="Intergrase catalytic core"/>
    <property type="match status" value="1"/>
</dbReference>
<dbReference type="SUPFAM" id="SSF56349">
    <property type="entry name" value="DNA breaking-rejoining enzymes"/>
    <property type="match status" value="1"/>
</dbReference>
<evidence type="ECO:0000259" key="2">
    <source>
        <dbReference type="Pfam" id="PF00589"/>
    </source>
</evidence>
<evidence type="ECO:0000313" key="3">
    <source>
        <dbReference type="EMBL" id="VTS12678.1"/>
    </source>
</evidence>
<dbReference type="GO" id="GO:0006310">
    <property type="term" value="P:DNA recombination"/>
    <property type="evidence" value="ECO:0007669"/>
    <property type="project" value="UniProtKB-KW"/>
</dbReference>
<dbReference type="GO" id="GO:0015074">
    <property type="term" value="P:DNA integration"/>
    <property type="evidence" value="ECO:0007669"/>
    <property type="project" value="InterPro"/>
</dbReference>
<keyword evidence="1" id="KW-0233">DNA recombination</keyword>
<organism evidence="3 4">
    <name type="scientific">Streptococcus pseudoporcinus</name>
    <dbReference type="NCBI Taxonomy" id="361101"/>
    <lineage>
        <taxon>Bacteria</taxon>
        <taxon>Bacillati</taxon>
        <taxon>Bacillota</taxon>
        <taxon>Bacilli</taxon>
        <taxon>Lactobacillales</taxon>
        <taxon>Streptococcaceae</taxon>
        <taxon>Streptococcus</taxon>
    </lineage>
</organism>
<accession>A0A4U9XJN0</accession>
<dbReference type="EMBL" id="CABEHT010000001">
    <property type="protein sequence ID" value="VTS12678.1"/>
    <property type="molecule type" value="Genomic_DNA"/>
</dbReference>
<name>A0A4U9XJN0_9STRE</name>
<dbReference type="AlphaFoldDB" id="A0A4U9XJN0"/>
<evidence type="ECO:0000313" key="4">
    <source>
        <dbReference type="Proteomes" id="UP000394068"/>
    </source>
</evidence>
<dbReference type="Pfam" id="PF00589">
    <property type="entry name" value="Phage_integrase"/>
    <property type="match status" value="1"/>
</dbReference>
<dbReference type="InterPro" id="IPR013762">
    <property type="entry name" value="Integrase-like_cat_sf"/>
</dbReference>
<gene>
    <name evidence="3" type="ORF">NCTC5386_00509</name>
</gene>
<sequence>MISNRGLMAQLNALQIDPKMTSTGARHTYGSYLLTKGVDIWSVSKLMGHKDIK</sequence>
<proteinExistence type="predicted"/>
<evidence type="ECO:0000256" key="1">
    <source>
        <dbReference type="ARBA" id="ARBA00023172"/>
    </source>
</evidence>
<dbReference type="GO" id="GO:0003677">
    <property type="term" value="F:DNA binding"/>
    <property type="evidence" value="ECO:0007669"/>
    <property type="project" value="InterPro"/>
</dbReference>
<reference evidence="3 4" key="1">
    <citation type="submission" date="2019-05" db="EMBL/GenBank/DDBJ databases">
        <authorList>
            <consortium name="Pathogen Informatics"/>
        </authorList>
    </citation>
    <scope>NUCLEOTIDE SEQUENCE [LARGE SCALE GENOMIC DNA]</scope>
    <source>
        <strain evidence="3 4">NCTC5386</strain>
    </source>
</reference>
<dbReference type="Proteomes" id="UP000394068">
    <property type="component" value="Unassembled WGS sequence"/>
</dbReference>
<dbReference type="InterPro" id="IPR011010">
    <property type="entry name" value="DNA_brk_join_enz"/>
</dbReference>
<dbReference type="InterPro" id="IPR002104">
    <property type="entry name" value="Integrase_catalytic"/>
</dbReference>
<protein>
    <submittedName>
        <fullName evidence="3">Phage integrase</fullName>
    </submittedName>
</protein>